<dbReference type="AlphaFoldDB" id="A0A5M9I0Q7"/>
<reference evidence="1" key="1">
    <citation type="submission" date="2019-07" db="EMBL/GenBank/DDBJ databases">
        <authorList>
            <person name="Wongkuna S."/>
            <person name="Scaria J."/>
        </authorList>
    </citation>
    <scope>NUCLEOTIDE SEQUENCE [LARGE SCALE GENOMIC DNA]</scope>
    <source>
        <strain evidence="1">SW178</strain>
    </source>
</reference>
<dbReference type="Proteomes" id="UP000322025">
    <property type="component" value="Unassembled WGS sequence"/>
</dbReference>
<dbReference type="RefSeq" id="WP_150310957.1">
    <property type="nucleotide sequence ID" value="NZ_VMSO01000011.1"/>
</dbReference>
<dbReference type="EMBL" id="VMSO01000011">
    <property type="protein sequence ID" value="KAA8501131.1"/>
    <property type="molecule type" value="Genomic_DNA"/>
</dbReference>
<proteinExistence type="predicted"/>
<keyword evidence="2" id="KW-1185">Reference proteome</keyword>
<organism evidence="1 2">
    <name type="scientific">Mediterraneibacter catenae</name>
    <dbReference type="NCBI Taxonomy" id="2594882"/>
    <lineage>
        <taxon>Bacteria</taxon>
        <taxon>Bacillati</taxon>
        <taxon>Bacillota</taxon>
        <taxon>Clostridia</taxon>
        <taxon>Lachnospirales</taxon>
        <taxon>Lachnospiraceae</taxon>
        <taxon>Mediterraneibacter</taxon>
    </lineage>
</organism>
<comment type="caution">
    <text evidence="1">The sequence shown here is derived from an EMBL/GenBank/DDBJ whole genome shotgun (WGS) entry which is preliminary data.</text>
</comment>
<protein>
    <submittedName>
        <fullName evidence="1">Uncharacterized protein</fullName>
    </submittedName>
</protein>
<accession>A0A5M9I0Q7</accession>
<name>A0A5M9I0Q7_9FIRM</name>
<evidence type="ECO:0000313" key="1">
    <source>
        <dbReference type="EMBL" id="KAA8501131.1"/>
    </source>
</evidence>
<gene>
    <name evidence="1" type="ORF">FNY66_09480</name>
</gene>
<evidence type="ECO:0000313" key="2">
    <source>
        <dbReference type="Proteomes" id="UP000322025"/>
    </source>
</evidence>
<sequence length="66" mass="7792">MEVMKESSLIERAVTFRNRMDGTNCSVEDIMMIYIGTPVSDYIYNDAKMGDFVSHKKKMNRRNYFI</sequence>